<name>A0A0R3R226_9BILA</name>
<protein>
    <submittedName>
        <fullName evidence="3">F-box domain-containing protein</fullName>
    </submittedName>
</protein>
<dbReference type="InterPro" id="IPR036047">
    <property type="entry name" value="F-box-like_dom_sf"/>
</dbReference>
<dbReference type="EMBL" id="UZAG01018844">
    <property type="protein sequence ID" value="VDO41282.1"/>
    <property type="molecule type" value="Genomic_DNA"/>
</dbReference>
<dbReference type="WBParaSite" id="BTMF_0001406601-mRNA-1">
    <property type="protein sequence ID" value="BTMF_0001406601-mRNA-1"/>
    <property type="gene ID" value="BTMF_0001406601"/>
</dbReference>
<sequence length="66" mass="7377">MISEVFLGAIYMSTLQNENGNDIVQDESKGLLSLLDEIIIHIIEKLNSEDIANIADTCIRLREVCV</sequence>
<accession>A0A0R3R226</accession>
<proteinExistence type="predicted"/>
<reference evidence="3" key="1">
    <citation type="submission" date="2017-02" db="UniProtKB">
        <authorList>
            <consortium name="WormBaseParasite"/>
        </authorList>
    </citation>
    <scope>IDENTIFICATION</scope>
</reference>
<dbReference type="AlphaFoldDB" id="A0A0R3R226"/>
<reference evidence="1 2" key="2">
    <citation type="submission" date="2018-11" db="EMBL/GenBank/DDBJ databases">
        <authorList>
            <consortium name="Pathogen Informatics"/>
        </authorList>
    </citation>
    <scope>NUCLEOTIDE SEQUENCE [LARGE SCALE GENOMIC DNA]</scope>
</reference>
<dbReference type="SUPFAM" id="SSF81383">
    <property type="entry name" value="F-box domain"/>
    <property type="match status" value="1"/>
</dbReference>
<evidence type="ECO:0000313" key="1">
    <source>
        <dbReference type="EMBL" id="VDO41282.1"/>
    </source>
</evidence>
<gene>
    <name evidence="1" type="ORF">BTMF_LOCUS12061</name>
</gene>
<keyword evidence="2" id="KW-1185">Reference proteome</keyword>
<organism evidence="3">
    <name type="scientific">Brugia timori</name>
    <dbReference type="NCBI Taxonomy" id="42155"/>
    <lineage>
        <taxon>Eukaryota</taxon>
        <taxon>Metazoa</taxon>
        <taxon>Ecdysozoa</taxon>
        <taxon>Nematoda</taxon>
        <taxon>Chromadorea</taxon>
        <taxon>Rhabditida</taxon>
        <taxon>Spirurina</taxon>
        <taxon>Spiruromorpha</taxon>
        <taxon>Filarioidea</taxon>
        <taxon>Onchocercidae</taxon>
        <taxon>Brugia</taxon>
    </lineage>
</organism>
<evidence type="ECO:0000313" key="2">
    <source>
        <dbReference type="Proteomes" id="UP000280834"/>
    </source>
</evidence>
<evidence type="ECO:0000313" key="3">
    <source>
        <dbReference type="WBParaSite" id="BTMF_0001406601-mRNA-1"/>
    </source>
</evidence>
<dbReference type="Proteomes" id="UP000280834">
    <property type="component" value="Unassembled WGS sequence"/>
</dbReference>